<dbReference type="EMBL" id="UGLH01000005">
    <property type="protein sequence ID" value="STT75321.1"/>
    <property type="molecule type" value="Genomic_DNA"/>
</dbReference>
<protein>
    <submittedName>
        <fullName evidence="1">Uncharacterized protein</fullName>
    </submittedName>
</protein>
<dbReference type="AlphaFoldDB" id="A0A377XE71"/>
<reference evidence="1 2" key="1">
    <citation type="submission" date="2018-06" db="EMBL/GenBank/DDBJ databases">
        <authorList>
            <consortium name="Pathogen Informatics"/>
            <person name="Doyle S."/>
        </authorList>
    </citation>
    <scope>NUCLEOTIDE SEQUENCE [LARGE SCALE GENOMIC DNA]</scope>
    <source>
        <strain evidence="1 2">NCTC5047</strain>
    </source>
</reference>
<name>A0A377XE71_KLEPN</name>
<proteinExistence type="predicted"/>
<evidence type="ECO:0000313" key="2">
    <source>
        <dbReference type="Proteomes" id="UP000254340"/>
    </source>
</evidence>
<organism evidence="1 2">
    <name type="scientific">Klebsiella pneumoniae</name>
    <dbReference type="NCBI Taxonomy" id="573"/>
    <lineage>
        <taxon>Bacteria</taxon>
        <taxon>Pseudomonadati</taxon>
        <taxon>Pseudomonadota</taxon>
        <taxon>Gammaproteobacteria</taxon>
        <taxon>Enterobacterales</taxon>
        <taxon>Enterobacteriaceae</taxon>
        <taxon>Klebsiella/Raoultella group</taxon>
        <taxon>Klebsiella</taxon>
        <taxon>Klebsiella pneumoniae complex</taxon>
    </lineage>
</organism>
<gene>
    <name evidence="1" type="ORF">NCTC5047_01118</name>
</gene>
<dbReference type="Proteomes" id="UP000254340">
    <property type="component" value="Unassembled WGS sequence"/>
</dbReference>
<evidence type="ECO:0000313" key="1">
    <source>
        <dbReference type="EMBL" id="STT75321.1"/>
    </source>
</evidence>
<sequence length="83" mass="9891">MKKWRITTPNPDESLAMWTVENYKNLQYRRRFRIGRYRHVYRRMSIPAITGGPDYGKLFAVFDLVIRWLYGSWIASAAVFVTS</sequence>
<accession>A0A377XE71</accession>